<dbReference type="InterPro" id="IPR046373">
    <property type="entry name" value="Acyl-CoA_Oxase/DH_mid-dom_sf"/>
</dbReference>
<dbReference type="Proteomes" id="UP000778578">
    <property type="component" value="Unassembled WGS sequence"/>
</dbReference>
<dbReference type="Pfam" id="PF02771">
    <property type="entry name" value="Acyl-CoA_dh_N"/>
    <property type="match status" value="1"/>
</dbReference>
<comment type="caution">
    <text evidence="5">The sequence shown here is derived from an EMBL/GenBank/DDBJ whole genome shotgun (WGS) entry which is preliminary data.</text>
</comment>
<dbReference type="InterPro" id="IPR013107">
    <property type="entry name" value="Acyl-CoA_DH_C"/>
</dbReference>
<dbReference type="RefSeq" id="WP_222959386.1">
    <property type="nucleotide sequence ID" value="NZ_JAINZZ010000001.1"/>
</dbReference>
<evidence type="ECO:0000259" key="4">
    <source>
        <dbReference type="Pfam" id="PF08028"/>
    </source>
</evidence>
<dbReference type="PIRSF" id="PIRSF016578">
    <property type="entry name" value="HsaA"/>
    <property type="match status" value="1"/>
</dbReference>
<evidence type="ECO:0000313" key="5">
    <source>
        <dbReference type="EMBL" id="MBY8876100.1"/>
    </source>
</evidence>
<dbReference type="SUPFAM" id="SSF47203">
    <property type="entry name" value="Acyl-CoA dehydrogenase C-terminal domain-like"/>
    <property type="match status" value="1"/>
</dbReference>
<feature type="domain" description="Acyl-CoA dehydrogenase C-terminal" evidence="4">
    <location>
        <begin position="268"/>
        <end position="396"/>
    </location>
</feature>
<accession>A0ABS7PYY2</accession>
<dbReference type="InterPro" id="IPR037069">
    <property type="entry name" value="AcylCoA_DH/ox_N_sf"/>
</dbReference>
<organism evidence="5 6">
    <name type="scientific">Actinacidiphila acidipaludis</name>
    <dbReference type="NCBI Taxonomy" id="2873382"/>
    <lineage>
        <taxon>Bacteria</taxon>
        <taxon>Bacillati</taxon>
        <taxon>Actinomycetota</taxon>
        <taxon>Actinomycetes</taxon>
        <taxon>Kitasatosporales</taxon>
        <taxon>Streptomycetaceae</taxon>
        <taxon>Actinacidiphila</taxon>
    </lineage>
</organism>
<dbReference type="InterPro" id="IPR013786">
    <property type="entry name" value="AcylCoA_DH/ox_N"/>
</dbReference>
<dbReference type="EMBL" id="JAINZZ010000001">
    <property type="protein sequence ID" value="MBY8876100.1"/>
    <property type="molecule type" value="Genomic_DNA"/>
</dbReference>
<evidence type="ECO:0000259" key="3">
    <source>
        <dbReference type="Pfam" id="PF02771"/>
    </source>
</evidence>
<sequence>MSVDRANDLENPDTTTPPPPTGPPAAAGPGTPPRPGAESGPLGLPVQLAAAIEAAAERMETDRDVPEDLVRALRDAGAFRLLTPRELGGFEAPLTTVLKVYEGFGRIDASVAWLVWNANWGFLAALLDEAGIARIWGDGPEPVFANSGMPGTAVPADGGFRLSGTWKIVSGARRADWLAMVGVVTQDGGPRLTDAGTPDVRLFVVGRDQVSIRDTWNVSGLLGSGSNDVVVENAPVPAELVARIDVPARIERPLYQGFIPALVIPGCTAVVLGVAQAAVDETVALALSKATFTGATLARSAHTQAVVARSQAALRAARLLLLSAAAALDAAGENGEPVTLDLRADLRAAMSHAAQVSREVLVAMYELGSSSSLYRGNRVERLFRDGMVALQHANHSAGFFEAAGRVRFGIDPGMPLF</sequence>
<feature type="region of interest" description="Disordered" evidence="2">
    <location>
        <begin position="1"/>
        <end position="42"/>
    </location>
</feature>
<dbReference type="Pfam" id="PF08028">
    <property type="entry name" value="Acyl-CoA_dh_2"/>
    <property type="match status" value="1"/>
</dbReference>
<protein>
    <submittedName>
        <fullName evidence="5">Acyl-CoA dehydrogenase family protein</fullName>
    </submittedName>
</protein>
<dbReference type="InterPro" id="IPR036250">
    <property type="entry name" value="AcylCo_DH-like_C"/>
</dbReference>
<keyword evidence="1" id="KW-0560">Oxidoreductase</keyword>
<dbReference type="PANTHER" id="PTHR43884">
    <property type="entry name" value="ACYL-COA DEHYDROGENASE"/>
    <property type="match status" value="1"/>
</dbReference>
<reference evidence="5 6" key="1">
    <citation type="submission" date="2021-08" db="EMBL/GenBank/DDBJ databases">
        <title>WGS of actinomycetes from Thailand.</title>
        <authorList>
            <person name="Thawai C."/>
        </authorList>
    </citation>
    <scope>NUCLEOTIDE SEQUENCE [LARGE SCALE GENOMIC DNA]</scope>
    <source>
        <strain evidence="5 6">PLK6-54</strain>
    </source>
</reference>
<dbReference type="Gene3D" id="2.40.110.10">
    <property type="entry name" value="Butyryl-CoA Dehydrogenase, subunit A, domain 2"/>
    <property type="match status" value="1"/>
</dbReference>
<evidence type="ECO:0000256" key="1">
    <source>
        <dbReference type="ARBA" id="ARBA00023002"/>
    </source>
</evidence>
<dbReference type="SUPFAM" id="SSF56645">
    <property type="entry name" value="Acyl-CoA dehydrogenase NM domain-like"/>
    <property type="match status" value="1"/>
</dbReference>
<dbReference type="Gene3D" id="1.10.540.10">
    <property type="entry name" value="Acyl-CoA dehydrogenase/oxidase, N-terminal domain"/>
    <property type="match status" value="1"/>
</dbReference>
<name>A0ABS7PYY2_9ACTN</name>
<feature type="domain" description="Acyl-CoA dehydrogenase/oxidase N-terminal" evidence="3">
    <location>
        <begin position="51"/>
        <end position="123"/>
    </location>
</feature>
<gene>
    <name evidence="5" type="ORF">K7862_00390</name>
</gene>
<dbReference type="InterPro" id="IPR009100">
    <property type="entry name" value="AcylCoA_DH/oxidase_NM_dom_sf"/>
</dbReference>
<dbReference type="PANTHER" id="PTHR43884:SF25">
    <property type="entry name" value="ACYL-COA DEHYDROGENASE YDBM-RELATED"/>
    <property type="match status" value="1"/>
</dbReference>
<evidence type="ECO:0000313" key="6">
    <source>
        <dbReference type="Proteomes" id="UP000778578"/>
    </source>
</evidence>
<proteinExistence type="predicted"/>
<keyword evidence="6" id="KW-1185">Reference proteome</keyword>
<dbReference type="Gene3D" id="1.20.140.10">
    <property type="entry name" value="Butyryl-CoA Dehydrogenase, subunit A, domain 3"/>
    <property type="match status" value="1"/>
</dbReference>
<evidence type="ECO:0000256" key="2">
    <source>
        <dbReference type="SAM" id="MobiDB-lite"/>
    </source>
</evidence>